<keyword evidence="3 6" id="KW-0560">Oxidoreductase</keyword>
<feature type="active site" description="Cysteine sulfenic acid (-SOH) intermediate" evidence="6">
    <location>
        <position position="60"/>
    </location>
</feature>
<dbReference type="Proteomes" id="UP000824176">
    <property type="component" value="Unassembled WGS sequence"/>
</dbReference>
<evidence type="ECO:0000256" key="3">
    <source>
        <dbReference type="ARBA" id="ARBA00023002"/>
    </source>
</evidence>
<protein>
    <recommendedName>
        <fullName evidence="6">Thiol peroxidase</fullName>
        <shortName evidence="6">Tpx</shortName>
        <ecNumber evidence="6">1.11.1.24</ecNumber>
    </recommendedName>
    <alternativeName>
        <fullName evidence="6">Peroxiredoxin tpx</fullName>
        <shortName evidence="6">Prx</shortName>
    </alternativeName>
    <alternativeName>
        <fullName evidence="6">Thioredoxin peroxidase</fullName>
    </alternativeName>
    <alternativeName>
        <fullName evidence="6">Thioredoxin-dependent peroxiredoxin</fullName>
    </alternativeName>
</protein>
<comment type="catalytic activity">
    <reaction evidence="6">
        <text>a hydroperoxide + [thioredoxin]-dithiol = an alcohol + [thioredoxin]-disulfide + H2O</text>
        <dbReference type="Rhea" id="RHEA:62620"/>
        <dbReference type="Rhea" id="RHEA-COMP:10698"/>
        <dbReference type="Rhea" id="RHEA-COMP:10700"/>
        <dbReference type="ChEBI" id="CHEBI:15377"/>
        <dbReference type="ChEBI" id="CHEBI:29950"/>
        <dbReference type="ChEBI" id="CHEBI:30879"/>
        <dbReference type="ChEBI" id="CHEBI:35924"/>
        <dbReference type="ChEBI" id="CHEBI:50058"/>
        <dbReference type="EC" id="1.11.1.24"/>
    </reaction>
</comment>
<comment type="caution">
    <text evidence="8">The sequence shown here is derived from an EMBL/GenBank/DDBJ whole genome shotgun (WGS) entry which is preliminary data.</text>
</comment>
<dbReference type="SUPFAM" id="SSF52833">
    <property type="entry name" value="Thioredoxin-like"/>
    <property type="match status" value="1"/>
</dbReference>
<comment type="subunit">
    <text evidence="6">Homodimer.</text>
</comment>
<comment type="similarity">
    <text evidence="6">Belongs to the peroxiredoxin family. Tpx subfamily.</text>
</comment>
<dbReference type="CDD" id="cd03014">
    <property type="entry name" value="PRX_Atyp2cys"/>
    <property type="match status" value="1"/>
</dbReference>
<comment type="caution">
    <text evidence="6">Lacks conserved residue(s) required for the propagation of feature annotation.</text>
</comment>
<dbReference type="InterPro" id="IPR013766">
    <property type="entry name" value="Thioredoxin_domain"/>
</dbReference>
<keyword evidence="4" id="KW-1015">Disulfide bond</keyword>
<evidence type="ECO:0000313" key="9">
    <source>
        <dbReference type="Proteomes" id="UP000824176"/>
    </source>
</evidence>
<feature type="domain" description="Thioredoxin" evidence="7">
    <location>
        <begin position="18"/>
        <end position="167"/>
    </location>
</feature>
<dbReference type="HAMAP" id="MF_00269">
    <property type="entry name" value="Tpx"/>
    <property type="match status" value="1"/>
</dbReference>
<dbReference type="InterPro" id="IPR036249">
    <property type="entry name" value="Thioredoxin-like_sf"/>
</dbReference>
<dbReference type="PANTHER" id="PTHR43110">
    <property type="entry name" value="THIOL PEROXIDASE"/>
    <property type="match status" value="1"/>
</dbReference>
<evidence type="ECO:0000256" key="6">
    <source>
        <dbReference type="HAMAP-Rule" id="MF_00269"/>
    </source>
</evidence>
<comment type="function">
    <text evidence="6">Thiol-specific peroxidase that catalyzes the reduction of hydrogen peroxide and organic hydroperoxides to water and alcohols, respectively. Plays a role in cell protection against oxidative stress by detoxifying peroxides.</text>
</comment>
<keyword evidence="1 6" id="KW-0575">Peroxidase</keyword>
<keyword evidence="5 6" id="KW-0676">Redox-active center</keyword>
<evidence type="ECO:0000256" key="5">
    <source>
        <dbReference type="ARBA" id="ARBA00023284"/>
    </source>
</evidence>
<dbReference type="PROSITE" id="PS51352">
    <property type="entry name" value="THIOREDOXIN_2"/>
    <property type="match status" value="1"/>
</dbReference>
<evidence type="ECO:0000259" key="7">
    <source>
        <dbReference type="PROSITE" id="PS51352"/>
    </source>
</evidence>
<sequence>MNTVTFQGNLLHLEGEMPALNSKIKDFKLLANDLSTKTQDDYKGKVLVLVAVPSLDTGVCDMEVRKFNEKAASLSDDVRIVAVSLDLPFAQGRWCGAAGVKNVETLSDHYSAEFGKNYGILIKELRLLARSIFVYDKSGSLVYSELVPEVTHEPNYDAALEAVKKAL</sequence>
<evidence type="ECO:0000256" key="1">
    <source>
        <dbReference type="ARBA" id="ARBA00022559"/>
    </source>
</evidence>
<dbReference type="InterPro" id="IPR002065">
    <property type="entry name" value="TPX"/>
</dbReference>
<evidence type="ECO:0000313" key="8">
    <source>
        <dbReference type="EMBL" id="HIZ90138.1"/>
    </source>
</evidence>
<proteinExistence type="inferred from homology"/>
<dbReference type="Gene3D" id="3.40.30.10">
    <property type="entry name" value="Glutaredoxin"/>
    <property type="match status" value="1"/>
</dbReference>
<organism evidence="8 9">
    <name type="scientific">Candidatus Mucispirillum faecigallinarum</name>
    <dbReference type="NCBI Taxonomy" id="2838699"/>
    <lineage>
        <taxon>Bacteria</taxon>
        <taxon>Pseudomonadati</taxon>
        <taxon>Deferribacterota</taxon>
        <taxon>Deferribacteres</taxon>
        <taxon>Deferribacterales</taxon>
        <taxon>Mucispirillaceae</taxon>
        <taxon>Mucispirillum</taxon>
    </lineage>
</organism>
<dbReference type="PANTHER" id="PTHR43110:SF1">
    <property type="entry name" value="THIOL PEROXIDASE"/>
    <property type="match status" value="1"/>
</dbReference>
<accession>A0A9D2GU78</accession>
<reference evidence="8" key="2">
    <citation type="submission" date="2021-04" db="EMBL/GenBank/DDBJ databases">
        <authorList>
            <person name="Gilroy R."/>
        </authorList>
    </citation>
    <scope>NUCLEOTIDE SEQUENCE</scope>
    <source>
        <strain evidence="8">ChiW4-1371</strain>
    </source>
</reference>
<dbReference type="AlphaFoldDB" id="A0A9D2GU78"/>
<evidence type="ECO:0000256" key="4">
    <source>
        <dbReference type="ARBA" id="ARBA00023157"/>
    </source>
</evidence>
<evidence type="ECO:0000256" key="2">
    <source>
        <dbReference type="ARBA" id="ARBA00022862"/>
    </source>
</evidence>
<keyword evidence="2 6" id="KW-0049">Antioxidant</keyword>
<name>A0A9D2GU78_9BACT</name>
<dbReference type="InterPro" id="IPR018219">
    <property type="entry name" value="Tpx_CS"/>
</dbReference>
<dbReference type="NCBIfam" id="NF001808">
    <property type="entry name" value="PRK00522.1"/>
    <property type="match status" value="1"/>
</dbReference>
<dbReference type="EMBL" id="DXAQ01000139">
    <property type="protein sequence ID" value="HIZ90138.1"/>
    <property type="molecule type" value="Genomic_DNA"/>
</dbReference>
<dbReference type="EC" id="1.11.1.24" evidence="6"/>
<dbReference type="Pfam" id="PF08534">
    <property type="entry name" value="Redoxin"/>
    <property type="match status" value="1"/>
</dbReference>
<reference evidence="8" key="1">
    <citation type="journal article" date="2021" name="PeerJ">
        <title>Extensive microbial diversity within the chicken gut microbiome revealed by metagenomics and culture.</title>
        <authorList>
            <person name="Gilroy R."/>
            <person name="Ravi A."/>
            <person name="Getino M."/>
            <person name="Pursley I."/>
            <person name="Horton D.L."/>
            <person name="Alikhan N.F."/>
            <person name="Baker D."/>
            <person name="Gharbi K."/>
            <person name="Hall N."/>
            <person name="Watson M."/>
            <person name="Adriaenssens E.M."/>
            <person name="Foster-Nyarko E."/>
            <person name="Jarju S."/>
            <person name="Secka A."/>
            <person name="Antonio M."/>
            <person name="Oren A."/>
            <person name="Chaudhuri R.R."/>
            <person name="La Ragione R."/>
            <person name="Hildebrand F."/>
            <person name="Pallen M.J."/>
        </authorList>
    </citation>
    <scope>NUCLEOTIDE SEQUENCE</scope>
    <source>
        <strain evidence="8">ChiW4-1371</strain>
    </source>
</reference>
<gene>
    <name evidence="6 8" type="primary">tpx</name>
    <name evidence="8" type="ORF">H9804_09325</name>
</gene>
<dbReference type="PROSITE" id="PS01265">
    <property type="entry name" value="TPX"/>
    <property type="match status" value="1"/>
</dbReference>
<dbReference type="InterPro" id="IPR050455">
    <property type="entry name" value="Tpx_Peroxidase_subfamily"/>
</dbReference>
<dbReference type="GO" id="GO:0008379">
    <property type="term" value="F:thioredoxin peroxidase activity"/>
    <property type="evidence" value="ECO:0007669"/>
    <property type="project" value="UniProtKB-UniRule"/>
</dbReference>
<dbReference type="InterPro" id="IPR013740">
    <property type="entry name" value="Redoxin"/>
</dbReference>